<sequence length="300" mass="32291">MAQQIPVDPKARADDPHADAARDDATHAITDDVAYQRNILVNVVFVGAPGAGDRGWVLVDAGVLGAKRAIRAAAEARFGAGARPSAIVLTHGHFDHVGVLEDLAGEWDVPVYAHALERPYLDGSAAYPTADPSVGGGLFGRLSPLFPTKPVDVADRLRTLPEDGSVPPLPGWRWIHTPGHAPGHISLWREADRTLIVGDAFVTTAQESAYAVAVQEPELHGPPMYLTIDWDAARSSVRTLAALDPERVVTGHGRPLQGPEMRRALRALAEDFDRVAVPEHGRFVERPLRAADGSAYRDPR</sequence>
<dbReference type="Gene3D" id="3.60.15.10">
    <property type="entry name" value="Ribonuclease Z/Hydroxyacylglutathione hydrolase-like"/>
    <property type="match status" value="1"/>
</dbReference>
<evidence type="ECO:0000256" key="1">
    <source>
        <dbReference type="SAM" id="MobiDB-lite"/>
    </source>
</evidence>
<feature type="compositionally biased region" description="Basic and acidic residues" evidence="1">
    <location>
        <begin position="9"/>
        <end position="20"/>
    </location>
</feature>
<reference evidence="3 4" key="2">
    <citation type="journal article" date="2013" name="Genome Announc.">
        <title>Draft Genome Sequence of Methylobacterium mesophilicum Strain SR1.6/6, Isolated from Citrus sinensis.</title>
        <authorList>
            <person name="Marinho Almeida D."/>
            <person name="Dini-Andreote F."/>
            <person name="Camargo Neves A.A."/>
            <person name="Juca Ramos R.T."/>
            <person name="Andreote F.D."/>
            <person name="Carneiro A.R."/>
            <person name="Oliveira de Souza Lima A."/>
            <person name="Caracciolo Gomes de Sa P.H."/>
            <person name="Ribeiro Barbosa M.S."/>
            <person name="Araujo W.L."/>
            <person name="Silva A."/>
        </authorList>
    </citation>
    <scope>NUCLEOTIDE SEQUENCE [LARGE SCALE GENOMIC DNA]</scope>
    <source>
        <strain evidence="3 4">SR1.6/6</strain>
    </source>
</reference>
<keyword evidence="3" id="KW-0378">Hydrolase</keyword>
<dbReference type="PANTHER" id="PTHR42951:SF17">
    <property type="entry name" value="METALLO-BETA-LACTAMASE DOMAIN-CONTAINING PROTEIN"/>
    <property type="match status" value="1"/>
</dbReference>
<dbReference type="KEGG" id="mmes:MMSR116_27130"/>
<name>A0A6B9FRE5_9HYPH</name>
<dbReference type="Pfam" id="PF00753">
    <property type="entry name" value="Lactamase_B"/>
    <property type="match status" value="1"/>
</dbReference>
<accession>A0A6B9FRE5</accession>
<gene>
    <name evidence="3" type="ORF">MMSR116_27130</name>
</gene>
<evidence type="ECO:0000313" key="3">
    <source>
        <dbReference type="EMBL" id="QGY05160.1"/>
    </source>
</evidence>
<dbReference type="SUPFAM" id="SSF56281">
    <property type="entry name" value="Metallo-hydrolase/oxidoreductase"/>
    <property type="match status" value="1"/>
</dbReference>
<dbReference type="RefSeq" id="WP_010683941.1">
    <property type="nucleotide sequence ID" value="NZ_CP043538.1"/>
</dbReference>
<feature type="region of interest" description="Disordered" evidence="1">
    <location>
        <begin position="1"/>
        <end position="20"/>
    </location>
</feature>
<organism evidence="3 4">
    <name type="scientific">Methylobacterium mesophilicum SR1.6/6</name>
    <dbReference type="NCBI Taxonomy" id="908290"/>
    <lineage>
        <taxon>Bacteria</taxon>
        <taxon>Pseudomonadati</taxon>
        <taxon>Pseudomonadota</taxon>
        <taxon>Alphaproteobacteria</taxon>
        <taxon>Hyphomicrobiales</taxon>
        <taxon>Methylobacteriaceae</taxon>
        <taxon>Methylobacterium</taxon>
    </lineage>
</organism>
<dbReference type="GO" id="GO:0016787">
    <property type="term" value="F:hydrolase activity"/>
    <property type="evidence" value="ECO:0007669"/>
    <property type="project" value="UniProtKB-KW"/>
</dbReference>
<evidence type="ECO:0000313" key="4">
    <source>
        <dbReference type="Proteomes" id="UP000012488"/>
    </source>
</evidence>
<dbReference type="CDD" id="cd07721">
    <property type="entry name" value="yflN-like_MBL-fold"/>
    <property type="match status" value="1"/>
</dbReference>
<dbReference type="OrthoDB" id="7253658at2"/>
<protein>
    <submittedName>
        <fullName evidence="3">MBL fold metallo-hydrolase</fullName>
    </submittedName>
</protein>
<dbReference type="InterPro" id="IPR001279">
    <property type="entry name" value="Metallo-B-lactamas"/>
</dbReference>
<dbReference type="SMART" id="SM00849">
    <property type="entry name" value="Lactamase_B"/>
    <property type="match status" value="1"/>
</dbReference>
<dbReference type="InterPro" id="IPR050855">
    <property type="entry name" value="NDM-1-like"/>
</dbReference>
<dbReference type="InterPro" id="IPR036866">
    <property type="entry name" value="RibonucZ/Hydroxyglut_hydro"/>
</dbReference>
<dbReference type="PANTHER" id="PTHR42951">
    <property type="entry name" value="METALLO-BETA-LACTAMASE DOMAIN-CONTAINING"/>
    <property type="match status" value="1"/>
</dbReference>
<dbReference type="Proteomes" id="UP000012488">
    <property type="component" value="Chromosome"/>
</dbReference>
<dbReference type="EMBL" id="CP043538">
    <property type="protein sequence ID" value="QGY05160.1"/>
    <property type="molecule type" value="Genomic_DNA"/>
</dbReference>
<feature type="domain" description="Metallo-beta-lactamase" evidence="2">
    <location>
        <begin position="40"/>
        <end position="252"/>
    </location>
</feature>
<proteinExistence type="predicted"/>
<evidence type="ECO:0000259" key="2">
    <source>
        <dbReference type="SMART" id="SM00849"/>
    </source>
</evidence>
<dbReference type="AlphaFoldDB" id="A0A6B9FRE5"/>
<reference evidence="3 4" key="1">
    <citation type="journal article" date="2012" name="Genet. Mol. Biol.">
        <title>Analysis of 16S rRNA and mxaF genes revealing insights into Methylobacterium niche-specific plant association.</title>
        <authorList>
            <person name="Dourado M.N."/>
            <person name="Andreote F.D."/>
            <person name="Dini-Andreote F."/>
            <person name="Conti R."/>
            <person name="Araujo J.M."/>
            <person name="Araujo W.L."/>
        </authorList>
    </citation>
    <scope>NUCLEOTIDE SEQUENCE [LARGE SCALE GENOMIC DNA]</scope>
    <source>
        <strain evidence="3 4">SR1.6/6</strain>
    </source>
</reference>